<dbReference type="GO" id="GO:0000105">
    <property type="term" value="P:L-histidine biosynthetic process"/>
    <property type="evidence" value="ECO:0007669"/>
    <property type="project" value="UniProtKB-UniRule"/>
</dbReference>
<comment type="catalytic activity">
    <reaction evidence="1 11">
        <text>1-(5-phospho-beta-D-ribosyl)-ATP + H2O = 1-(5-phospho-beta-D-ribosyl)-5'-AMP + diphosphate + H(+)</text>
        <dbReference type="Rhea" id="RHEA:22828"/>
        <dbReference type="ChEBI" id="CHEBI:15377"/>
        <dbReference type="ChEBI" id="CHEBI:15378"/>
        <dbReference type="ChEBI" id="CHEBI:33019"/>
        <dbReference type="ChEBI" id="CHEBI:59457"/>
        <dbReference type="ChEBI" id="CHEBI:73183"/>
        <dbReference type="EC" id="3.6.1.31"/>
    </reaction>
</comment>
<dbReference type="RefSeq" id="WP_109704930.1">
    <property type="nucleotide sequence ID" value="NZ_QGDB01000001.1"/>
</dbReference>
<evidence type="ECO:0000256" key="7">
    <source>
        <dbReference type="ARBA" id="ARBA00022741"/>
    </source>
</evidence>
<dbReference type="Pfam" id="PF01503">
    <property type="entry name" value="PRA-PH"/>
    <property type="match status" value="1"/>
</dbReference>
<dbReference type="EMBL" id="QGDB01000001">
    <property type="protein sequence ID" value="PWL19540.1"/>
    <property type="molecule type" value="Genomic_DNA"/>
</dbReference>
<protein>
    <recommendedName>
        <fullName evidence="11">Phosphoribosyl-ATP pyrophosphatase</fullName>
        <shortName evidence="11">PRA-PH</shortName>
        <ecNumber evidence="11">3.6.1.31</ecNumber>
    </recommendedName>
</protein>
<evidence type="ECO:0000256" key="4">
    <source>
        <dbReference type="ARBA" id="ARBA00009392"/>
    </source>
</evidence>
<evidence type="ECO:0000256" key="11">
    <source>
        <dbReference type="HAMAP-Rule" id="MF_01020"/>
    </source>
</evidence>
<dbReference type="EC" id="3.6.1.31" evidence="11"/>
<evidence type="ECO:0000256" key="1">
    <source>
        <dbReference type="ARBA" id="ARBA00001460"/>
    </source>
</evidence>
<dbReference type="AlphaFoldDB" id="A0A316JWM1"/>
<comment type="subcellular location">
    <subcellularLocation>
        <location evidence="2 11">Cytoplasm</location>
    </subcellularLocation>
</comment>
<keyword evidence="9 11" id="KW-0067">ATP-binding</keyword>
<keyword evidence="7 11" id="KW-0547">Nucleotide-binding</keyword>
<evidence type="ECO:0000256" key="6">
    <source>
        <dbReference type="ARBA" id="ARBA00022605"/>
    </source>
</evidence>
<evidence type="ECO:0000256" key="9">
    <source>
        <dbReference type="ARBA" id="ARBA00022840"/>
    </source>
</evidence>
<dbReference type="InterPro" id="IPR008179">
    <property type="entry name" value="HisE"/>
</dbReference>
<keyword evidence="10 11" id="KW-0368">Histidine biosynthesis</keyword>
<gene>
    <name evidence="11" type="primary">hisE</name>
    <name evidence="12" type="ORF">DKP76_03085</name>
</gene>
<dbReference type="PANTHER" id="PTHR42945">
    <property type="entry name" value="HISTIDINE BIOSYNTHESIS BIFUNCTIONAL PROTEIN"/>
    <property type="match status" value="1"/>
</dbReference>
<dbReference type="SUPFAM" id="SSF101386">
    <property type="entry name" value="all-alpha NTP pyrophosphatases"/>
    <property type="match status" value="1"/>
</dbReference>
<dbReference type="UniPathway" id="UPA00031">
    <property type="reaction ID" value="UER00007"/>
</dbReference>
<dbReference type="GO" id="GO:0005737">
    <property type="term" value="C:cytoplasm"/>
    <property type="evidence" value="ECO:0007669"/>
    <property type="project" value="UniProtKB-SubCell"/>
</dbReference>
<dbReference type="CDD" id="cd11534">
    <property type="entry name" value="NTP-PPase_HisIE_like"/>
    <property type="match status" value="1"/>
</dbReference>
<evidence type="ECO:0000256" key="5">
    <source>
        <dbReference type="ARBA" id="ARBA00022490"/>
    </source>
</evidence>
<evidence type="ECO:0000313" key="12">
    <source>
        <dbReference type="EMBL" id="PWL19540.1"/>
    </source>
</evidence>
<dbReference type="NCBIfam" id="TIGR03188">
    <property type="entry name" value="histidine_hisI"/>
    <property type="match status" value="1"/>
</dbReference>
<accession>A0A316JWM1</accession>
<evidence type="ECO:0000313" key="13">
    <source>
        <dbReference type="Proteomes" id="UP000245865"/>
    </source>
</evidence>
<dbReference type="PANTHER" id="PTHR42945:SF9">
    <property type="entry name" value="HISTIDINE BIOSYNTHESIS BIFUNCTIONAL PROTEIN HISIE"/>
    <property type="match status" value="1"/>
</dbReference>
<evidence type="ECO:0000256" key="2">
    <source>
        <dbReference type="ARBA" id="ARBA00004496"/>
    </source>
</evidence>
<dbReference type="Gene3D" id="1.10.287.1080">
    <property type="entry name" value="MazG-like"/>
    <property type="match status" value="1"/>
</dbReference>
<evidence type="ECO:0000256" key="3">
    <source>
        <dbReference type="ARBA" id="ARBA00005204"/>
    </source>
</evidence>
<dbReference type="OrthoDB" id="9814738at2"/>
<organism evidence="12 13">
    <name type="scientific">Falsochrobactrum shanghaiense</name>
    <dbReference type="NCBI Taxonomy" id="2201899"/>
    <lineage>
        <taxon>Bacteria</taxon>
        <taxon>Pseudomonadati</taxon>
        <taxon>Pseudomonadota</taxon>
        <taxon>Alphaproteobacteria</taxon>
        <taxon>Hyphomicrobiales</taxon>
        <taxon>Brucellaceae</taxon>
        <taxon>Falsochrobactrum</taxon>
    </lineage>
</organism>
<dbReference type="NCBIfam" id="NF001613">
    <property type="entry name" value="PRK00400.1-5"/>
    <property type="match status" value="1"/>
</dbReference>
<dbReference type="Proteomes" id="UP000245865">
    <property type="component" value="Unassembled WGS sequence"/>
</dbReference>
<keyword evidence="6 11" id="KW-0028">Amino-acid biosynthesis</keyword>
<dbReference type="HAMAP" id="MF_01020">
    <property type="entry name" value="HisE"/>
    <property type="match status" value="1"/>
</dbReference>
<dbReference type="GO" id="GO:0004636">
    <property type="term" value="F:phosphoribosyl-ATP diphosphatase activity"/>
    <property type="evidence" value="ECO:0007669"/>
    <property type="project" value="UniProtKB-UniRule"/>
</dbReference>
<keyword evidence="8 11" id="KW-0378">Hydrolase</keyword>
<name>A0A316JWM1_9HYPH</name>
<keyword evidence="5 11" id="KW-0963">Cytoplasm</keyword>
<comment type="pathway">
    <text evidence="3 11">Amino-acid biosynthesis; L-histidine biosynthesis; L-histidine from 5-phospho-alpha-D-ribose 1-diphosphate: step 2/9.</text>
</comment>
<dbReference type="InterPro" id="IPR021130">
    <property type="entry name" value="PRib-ATP_PPHydrolase-like"/>
</dbReference>
<proteinExistence type="inferred from homology"/>
<reference evidence="12 13" key="1">
    <citation type="submission" date="2018-05" db="EMBL/GenBank/DDBJ databases">
        <title>Comparative genomic sequence analysis between strain HN4 and CCM 8460T (Falsochrobactrum ovis) will provide more evidence to prove that HN4 is a new species of Falsochrobactrum.</title>
        <authorList>
            <person name="Lyu W."/>
            <person name="Sun L."/>
            <person name="Yao L."/>
        </authorList>
    </citation>
    <scope>NUCLEOTIDE SEQUENCE [LARGE SCALE GENOMIC DNA]</scope>
    <source>
        <strain evidence="12 13">HN4</strain>
    </source>
</reference>
<evidence type="ECO:0000256" key="8">
    <source>
        <dbReference type="ARBA" id="ARBA00022801"/>
    </source>
</evidence>
<comment type="similarity">
    <text evidence="4 11">Belongs to the PRA-PH family.</text>
</comment>
<evidence type="ECO:0000256" key="10">
    <source>
        <dbReference type="ARBA" id="ARBA00023102"/>
    </source>
</evidence>
<dbReference type="GO" id="GO:0005524">
    <property type="term" value="F:ATP binding"/>
    <property type="evidence" value="ECO:0007669"/>
    <property type="project" value="UniProtKB-KW"/>
</dbReference>
<sequence length="107" mass="11313">MSQFTLADLERIIAGRASATDGSSYTASLIAKGQTKAAQKLGEEAVETVIAAVSGDRAGVISESADLLYHLLVVWKIAGVPLNDVLEELRRRTTQTGLEEKAGRAKG</sequence>
<comment type="caution">
    <text evidence="12">The sequence shown here is derived from an EMBL/GenBank/DDBJ whole genome shotgun (WGS) entry which is preliminary data.</text>
</comment>
<keyword evidence="13" id="KW-1185">Reference proteome</keyword>